<dbReference type="PANTHER" id="PTHR18964">
    <property type="entry name" value="ROK (REPRESSOR, ORF, KINASE) FAMILY"/>
    <property type="match status" value="1"/>
</dbReference>
<dbReference type="InterPro" id="IPR000600">
    <property type="entry name" value="ROK"/>
</dbReference>
<keyword evidence="3" id="KW-1185">Reference proteome</keyword>
<name>A0ABX1WUU8_9BACT</name>
<evidence type="ECO:0000313" key="3">
    <source>
        <dbReference type="Proteomes" id="UP000732105"/>
    </source>
</evidence>
<comment type="caution">
    <text evidence="2">The sequence shown here is derived from an EMBL/GenBank/DDBJ whole genome shotgun (WGS) entry which is preliminary data.</text>
</comment>
<dbReference type="Proteomes" id="UP000732105">
    <property type="component" value="Unassembled WGS sequence"/>
</dbReference>
<dbReference type="InterPro" id="IPR043129">
    <property type="entry name" value="ATPase_NBD"/>
</dbReference>
<dbReference type="SUPFAM" id="SSF53067">
    <property type="entry name" value="Actin-like ATPase domain"/>
    <property type="match status" value="1"/>
</dbReference>
<organism evidence="2 3">
    <name type="scientific">Marinifilum caeruleilacunae</name>
    <dbReference type="NCBI Taxonomy" id="2499076"/>
    <lineage>
        <taxon>Bacteria</taxon>
        <taxon>Pseudomonadati</taxon>
        <taxon>Bacteroidota</taxon>
        <taxon>Bacteroidia</taxon>
        <taxon>Marinilabiliales</taxon>
        <taxon>Marinifilaceae</taxon>
    </lineage>
</organism>
<reference evidence="2 3" key="1">
    <citation type="submission" date="2018-12" db="EMBL/GenBank/DDBJ databases">
        <title>Marinifilum JC070 sp. nov., a marine bacterium isolated from Yongle Blue Hole in the South China Sea.</title>
        <authorList>
            <person name="Fu T."/>
        </authorList>
    </citation>
    <scope>NUCLEOTIDE SEQUENCE [LARGE SCALE GENOMIC DNA]</scope>
    <source>
        <strain evidence="2 3">JC070</strain>
    </source>
</reference>
<comment type="similarity">
    <text evidence="1">Belongs to the ROK (NagC/XylR) family.</text>
</comment>
<dbReference type="EMBL" id="RZNH01000011">
    <property type="protein sequence ID" value="NOU59868.1"/>
    <property type="molecule type" value="Genomic_DNA"/>
</dbReference>
<accession>A0ABX1WUU8</accession>
<evidence type="ECO:0000313" key="2">
    <source>
        <dbReference type="EMBL" id="NOU59868.1"/>
    </source>
</evidence>
<evidence type="ECO:0000256" key="1">
    <source>
        <dbReference type="ARBA" id="ARBA00006479"/>
    </source>
</evidence>
<dbReference type="PANTHER" id="PTHR18964:SF149">
    <property type="entry name" value="BIFUNCTIONAL UDP-N-ACETYLGLUCOSAMINE 2-EPIMERASE_N-ACETYLMANNOSAMINE KINASE"/>
    <property type="match status" value="1"/>
</dbReference>
<protein>
    <submittedName>
        <fullName evidence="2">ROK family protein</fullName>
    </submittedName>
</protein>
<dbReference type="Gene3D" id="3.30.420.40">
    <property type="match status" value="2"/>
</dbReference>
<sequence>MDTKQYAIGVDVGGSHISSKSYDLTEKILLDNSFRSIKIDHSGSKVEILNRMVELLSPALKDIERENLAGIGFAMPGPFDYVNGIALFSGENAKFVHLNEVNIRKELSERLEIEEEKIRFINDATAFAIGEYFNGGLQNTAKSLAITLGTGFGSAFLSNGIPVITEDTVPKEGCLWHLPFETGIADDYFSTRGLVNRFEAIAKQKVEGVKQIADMASTHSLAQDLFNDFGMKLAQFLSPWIRSFEVESVVIGGNISKAFPLFQNSLQDEFQKQGVQLKTGSSQLLEDAAFIGSAMLLNEEFYSSVKAQLKYM</sequence>
<proteinExistence type="inferred from homology"/>
<dbReference type="RefSeq" id="WP_171595140.1">
    <property type="nucleotide sequence ID" value="NZ_RZNH01000011.1"/>
</dbReference>
<dbReference type="CDD" id="cd23763">
    <property type="entry name" value="ASKHA_ATPase_ROK"/>
    <property type="match status" value="1"/>
</dbReference>
<dbReference type="Pfam" id="PF00480">
    <property type="entry name" value="ROK"/>
    <property type="match status" value="1"/>
</dbReference>
<gene>
    <name evidence="2" type="ORF">ELS83_08540</name>
</gene>